<dbReference type="Pfam" id="PF00698">
    <property type="entry name" value="Acyl_transf_1"/>
    <property type="match status" value="1"/>
</dbReference>
<dbReference type="Pfam" id="PF22621">
    <property type="entry name" value="CurL-like_PKS_C"/>
    <property type="match status" value="1"/>
</dbReference>
<dbReference type="SUPFAM" id="SSF53901">
    <property type="entry name" value="Thiolase-like"/>
    <property type="match status" value="1"/>
</dbReference>
<evidence type="ECO:0000256" key="4">
    <source>
        <dbReference type="ARBA" id="ARBA00022898"/>
    </source>
</evidence>
<dbReference type="InterPro" id="IPR015421">
    <property type="entry name" value="PyrdxlP-dep_Trfase_major"/>
</dbReference>
<dbReference type="InterPro" id="IPR016039">
    <property type="entry name" value="Thiolase-like"/>
</dbReference>
<dbReference type="Gene3D" id="3.40.47.10">
    <property type="match status" value="1"/>
</dbReference>
<dbReference type="Proteomes" id="UP000006265">
    <property type="component" value="Unassembled WGS sequence"/>
</dbReference>
<dbReference type="InterPro" id="IPR015422">
    <property type="entry name" value="PyrdxlP-dep_Trfase_small"/>
</dbReference>
<dbReference type="GO" id="GO:0008483">
    <property type="term" value="F:transaminase activity"/>
    <property type="evidence" value="ECO:0007669"/>
    <property type="project" value="InterPro"/>
</dbReference>
<dbReference type="InterPro" id="IPR014031">
    <property type="entry name" value="Ketoacyl_synth_C"/>
</dbReference>
<protein>
    <submittedName>
        <fullName evidence="6">Phosphopantetheine attachment site family protein</fullName>
    </submittedName>
</protein>
<dbReference type="InterPro" id="IPR014043">
    <property type="entry name" value="Acyl_transferase_dom"/>
</dbReference>
<dbReference type="InterPro" id="IPR006162">
    <property type="entry name" value="Ppantetheine_attach_site"/>
</dbReference>
<keyword evidence="1" id="KW-0596">Phosphopantetheine</keyword>
<dbReference type="PATRIC" id="fig|1122247.3.peg.969"/>
<dbReference type="PROSITE" id="PS00012">
    <property type="entry name" value="PHOSPHOPANTETHEINE"/>
    <property type="match status" value="1"/>
</dbReference>
<keyword evidence="7" id="KW-1185">Reference proteome</keyword>
<dbReference type="InterPro" id="IPR036736">
    <property type="entry name" value="ACP-like_sf"/>
</dbReference>
<dbReference type="Pfam" id="PF02801">
    <property type="entry name" value="Ketoacyl-synt_C"/>
    <property type="match status" value="1"/>
</dbReference>
<dbReference type="SUPFAM" id="SSF55048">
    <property type="entry name" value="Probable ACP-binding domain of malonyl-CoA ACP transacylase"/>
    <property type="match status" value="1"/>
</dbReference>
<keyword evidence="4" id="KW-0663">Pyridoxal phosphate</keyword>
<keyword evidence="5" id="KW-0012">Acyltransferase</keyword>
<dbReference type="PANTHER" id="PTHR43775:SF51">
    <property type="entry name" value="INACTIVE PHENOLPHTHIOCEROL SYNTHESIS POLYKETIDE SYNTHASE TYPE I PKS1-RELATED"/>
    <property type="match status" value="1"/>
</dbReference>
<evidence type="ECO:0000256" key="1">
    <source>
        <dbReference type="ARBA" id="ARBA00022450"/>
    </source>
</evidence>
<dbReference type="GO" id="GO:0031177">
    <property type="term" value="F:phosphopantetheine binding"/>
    <property type="evidence" value="ECO:0007669"/>
    <property type="project" value="InterPro"/>
</dbReference>
<dbReference type="PROSITE" id="PS50075">
    <property type="entry name" value="CARRIER"/>
    <property type="match status" value="1"/>
</dbReference>
<comment type="caution">
    <text evidence="6">The sequence shown here is derived from an EMBL/GenBank/DDBJ whole genome shotgun (WGS) entry which is preliminary data.</text>
</comment>
<dbReference type="CDD" id="cd00833">
    <property type="entry name" value="PKS"/>
    <property type="match status" value="1"/>
</dbReference>
<dbReference type="eggNOG" id="COG3321">
    <property type="taxonomic scope" value="Bacteria"/>
</dbReference>
<dbReference type="AlphaFoldDB" id="K5BGK0"/>
<dbReference type="Gene3D" id="1.10.1200.10">
    <property type="entry name" value="ACP-like"/>
    <property type="match status" value="1"/>
</dbReference>
<dbReference type="Pfam" id="PF00550">
    <property type="entry name" value="PP-binding"/>
    <property type="match status" value="1"/>
</dbReference>
<dbReference type="RefSeq" id="WP_005625328.1">
    <property type="nucleotide sequence ID" value="NZ_AMRA01000027.1"/>
</dbReference>
<dbReference type="Gene3D" id="3.40.640.10">
    <property type="entry name" value="Type I PLP-dependent aspartate aminotransferase-like (Major domain)"/>
    <property type="match status" value="1"/>
</dbReference>
<dbReference type="PANTHER" id="PTHR43775">
    <property type="entry name" value="FATTY ACID SYNTHASE"/>
    <property type="match status" value="1"/>
</dbReference>
<evidence type="ECO:0000256" key="3">
    <source>
        <dbReference type="ARBA" id="ARBA00022679"/>
    </source>
</evidence>
<dbReference type="SMART" id="SM00825">
    <property type="entry name" value="PKS_KS"/>
    <property type="match status" value="1"/>
</dbReference>
<dbReference type="PROSITE" id="PS52004">
    <property type="entry name" value="KS3_2"/>
    <property type="match status" value="1"/>
</dbReference>
<dbReference type="SUPFAM" id="SSF52151">
    <property type="entry name" value="FabD/lysophospholipase-like"/>
    <property type="match status" value="1"/>
</dbReference>
<keyword evidence="2" id="KW-0597">Phosphoprotein</keyword>
<dbReference type="InterPro" id="IPR016036">
    <property type="entry name" value="Malonyl_transacylase_ACP-bd"/>
</dbReference>
<dbReference type="SUPFAM" id="SSF53383">
    <property type="entry name" value="PLP-dependent transferases"/>
    <property type="match status" value="1"/>
</dbReference>
<organism evidence="6 7">
    <name type="scientific">Mycolicibacterium hassiacum (strain DSM 44199 / CIP 105218 / JCM 12690 / 3849)</name>
    <name type="common">Mycobacterium hassiacum</name>
    <dbReference type="NCBI Taxonomy" id="1122247"/>
    <lineage>
        <taxon>Bacteria</taxon>
        <taxon>Bacillati</taxon>
        <taxon>Actinomycetota</taxon>
        <taxon>Actinomycetes</taxon>
        <taxon>Mycobacteriales</taxon>
        <taxon>Mycobacteriaceae</taxon>
        <taxon>Mycolicibacterium</taxon>
    </lineage>
</organism>
<evidence type="ECO:0000256" key="5">
    <source>
        <dbReference type="ARBA" id="ARBA00023315"/>
    </source>
</evidence>
<proteinExistence type="predicted"/>
<dbReference type="GO" id="GO:0004312">
    <property type="term" value="F:fatty acid synthase activity"/>
    <property type="evidence" value="ECO:0007669"/>
    <property type="project" value="TreeGrafter"/>
</dbReference>
<dbReference type="Pfam" id="PF00202">
    <property type="entry name" value="Aminotran_3"/>
    <property type="match status" value="1"/>
</dbReference>
<dbReference type="InterPro" id="IPR020806">
    <property type="entry name" value="PKS_PP-bd"/>
</dbReference>
<dbReference type="OrthoDB" id="9778690at2"/>
<dbReference type="STRING" id="1122247.GCA_000379865_03861"/>
<dbReference type="SMART" id="SM00827">
    <property type="entry name" value="PKS_AT"/>
    <property type="match status" value="1"/>
</dbReference>
<keyword evidence="3" id="KW-0808">Transferase</keyword>
<dbReference type="InterPro" id="IPR016035">
    <property type="entry name" value="Acyl_Trfase/lysoPLipase"/>
</dbReference>
<reference evidence="6 7" key="1">
    <citation type="journal article" date="2012" name="J. Bacteriol.">
        <title>Genome sequence of Mycobacterium hassiacum DSM 44199, a rare source of heat-stable mycobacterial proteins.</title>
        <authorList>
            <person name="Tiago I."/>
            <person name="Maranha A."/>
            <person name="Mendes V."/>
            <person name="Alarico S."/>
            <person name="Moynihan P.J."/>
            <person name="Clarke A.J."/>
            <person name="Macedo-Ribeiro S."/>
            <person name="Pereira P.J."/>
            <person name="Empadinhas N."/>
        </authorList>
    </citation>
    <scope>NUCLEOTIDE SEQUENCE [LARGE SCALE GENOMIC DNA]</scope>
    <source>
        <strain evidence="7">DSM 44199 / CIP 105218 / JCM 12690 / 3849</strain>
    </source>
</reference>
<dbReference type="InterPro" id="IPR050091">
    <property type="entry name" value="PKS_NRPS_Biosynth_Enz"/>
</dbReference>
<dbReference type="InterPro" id="IPR015424">
    <property type="entry name" value="PyrdxlP-dep_Trfase"/>
</dbReference>
<dbReference type="InterPro" id="IPR005814">
    <property type="entry name" value="Aminotrans_3"/>
</dbReference>
<dbReference type="Gene3D" id="3.30.70.3290">
    <property type="match status" value="1"/>
</dbReference>
<dbReference type="GO" id="GO:0030170">
    <property type="term" value="F:pyridoxal phosphate binding"/>
    <property type="evidence" value="ECO:0007669"/>
    <property type="project" value="InterPro"/>
</dbReference>
<accession>K5BGK0</accession>
<dbReference type="EMBL" id="AMRA01000027">
    <property type="protein sequence ID" value="EKF24837.1"/>
    <property type="molecule type" value="Genomic_DNA"/>
</dbReference>
<dbReference type="InterPro" id="IPR009081">
    <property type="entry name" value="PP-bd_ACP"/>
</dbReference>
<evidence type="ECO:0000256" key="2">
    <source>
        <dbReference type="ARBA" id="ARBA00022553"/>
    </source>
</evidence>
<evidence type="ECO:0000313" key="7">
    <source>
        <dbReference type="Proteomes" id="UP000006265"/>
    </source>
</evidence>
<dbReference type="GO" id="GO:0006633">
    <property type="term" value="P:fatty acid biosynthetic process"/>
    <property type="evidence" value="ECO:0007669"/>
    <property type="project" value="TreeGrafter"/>
</dbReference>
<sequence length="1104" mass="117036">MPDGPLSADGRVRAFDAAATGMVLTGGGACLVLRRLQDAIDEGHTIHAVILATALNNDGAHRASFTAPSAAGQRAAVRAALDRAGVSARSIGVLEAHGTGTPLGDPIEVAAITEAWRADTTDTGYCAIGSIKSNIGHLDAAAAAAGAIKLALTLRDGEIPATLHVENPNPGCGFGRSPFFVNTRRRSWDADGPRRGALSSFGFGGTNFHAVLEEPPPQSSGLARRSWQVLRLSAKTESALRAQIANLRDALADTDAPLADIAYTLEVGRTHHPYRTAVVAADVDQARHRLGRADDRHTGSCHRPPDRLVFAFPGQGAQHVGMGRRLYETERVFRAAVNECAEILAPELNTDLREVLYGPAARGEVLRDTRLAQPAVFTIGYATAKLWQSWGLVPDTMIGHGVGEFVAATLAGVFELDHALLILAERARLMQSMPAGGMLAVRLGEAEAARFTGDGVAIAALNAPTQTVLSGPLPALERVRARLDAAGVAHSTLHTSHAFHSPMMDPVVEEFARVVTRFPRNAPRLPFYSSLTGLPITDEQARDPWYWARQLRAAVRFGPAIAHAATANSVVLECGPGQQLTACTRQTVAGASAIASLPPAGAADADDAVHLGAAVARLFVAGVSLDARRFHAGETRRRISLPGYPFARTRHWLSPPEPAAPAPAPVQEATAPTPEITTPAREPTAEHPALELIRALVTEVAGVPIGPDDDHRSFLELGFDSLLLTQLTTQLNQRLQTALRFRQLIEEFPTPAALAEHLGVAVSAAPTDTAQPTGNGQPAATPAKVFGAGARISTTATQRLGARQREALDALIARYTARTAKSRAYAEANRPQLADPRAVSGFNPLWKDLVYPIVAASSKGAYFTDIDGNTYVDLNNGFGSIFFGHRPDFLVEAVHRQIDTDIIIGPQNPLVGECAAMFAEMTGHDRVAFCNTGSEAVLAAIRLARTVTGRKLIVQHEGDYHGIVDEVLVRGTPGGRSIPAAPGVPPESVANTLVLEYGSEKSLEILRERAHELAAVVIEPVQSRKPDLQPADYVREVRRICDASGAALIMDEVVCGFRVHWAGAQGVWGVKADIGCYGKVFGAGMPVGAIAGSRRFMDALDGGA</sequence>
<dbReference type="InterPro" id="IPR020841">
    <property type="entry name" value="PKS_Beta-ketoAc_synthase_dom"/>
</dbReference>
<gene>
    <name evidence="6" type="ORF">C731_1012</name>
</gene>
<name>K5BGK0_MYCHD</name>
<dbReference type="InterPro" id="IPR001227">
    <property type="entry name" value="Ac_transferase_dom_sf"/>
</dbReference>
<dbReference type="eggNOG" id="COG0001">
    <property type="taxonomic scope" value="Bacteria"/>
</dbReference>
<dbReference type="Gene3D" id="3.40.366.10">
    <property type="entry name" value="Malonyl-Coenzyme A Acyl Carrier Protein, domain 2"/>
    <property type="match status" value="1"/>
</dbReference>
<dbReference type="Gene3D" id="3.90.1150.10">
    <property type="entry name" value="Aspartate Aminotransferase, domain 1"/>
    <property type="match status" value="1"/>
</dbReference>
<dbReference type="SMART" id="SM00823">
    <property type="entry name" value="PKS_PP"/>
    <property type="match status" value="1"/>
</dbReference>
<dbReference type="SUPFAM" id="SSF47336">
    <property type="entry name" value="ACP-like"/>
    <property type="match status" value="1"/>
</dbReference>
<evidence type="ECO:0000313" key="6">
    <source>
        <dbReference type="EMBL" id="EKF24837.1"/>
    </source>
</evidence>